<comment type="caution">
    <text evidence="10">The sequence shown here is derived from an EMBL/GenBank/DDBJ whole genome shotgun (WGS) entry which is preliminary data.</text>
</comment>
<dbReference type="GO" id="GO:0004066">
    <property type="term" value="F:asparagine synthase (glutamine-hydrolyzing) activity"/>
    <property type="evidence" value="ECO:0007669"/>
    <property type="project" value="UniProtKB-EC"/>
</dbReference>
<dbReference type="Proteomes" id="UP000808914">
    <property type="component" value="Unassembled WGS sequence"/>
</dbReference>
<dbReference type="CDD" id="cd00712">
    <property type="entry name" value="AsnB"/>
    <property type="match status" value="1"/>
</dbReference>
<evidence type="ECO:0000256" key="5">
    <source>
        <dbReference type="ARBA" id="ARBA00022840"/>
    </source>
</evidence>
<dbReference type="Gene3D" id="3.40.50.620">
    <property type="entry name" value="HUPs"/>
    <property type="match status" value="1"/>
</dbReference>
<keyword evidence="5" id="KW-0067">ATP-binding</keyword>
<evidence type="ECO:0000256" key="3">
    <source>
        <dbReference type="ARBA" id="ARBA00012737"/>
    </source>
</evidence>
<keyword evidence="6" id="KW-0061">Asparagine biosynthesis</keyword>
<evidence type="ECO:0000259" key="9">
    <source>
        <dbReference type="PROSITE" id="PS51278"/>
    </source>
</evidence>
<keyword evidence="7" id="KW-0315">Glutamine amidotransferase</keyword>
<evidence type="ECO:0000256" key="6">
    <source>
        <dbReference type="ARBA" id="ARBA00022888"/>
    </source>
</evidence>
<keyword evidence="6" id="KW-0028">Amino-acid biosynthesis</keyword>
<evidence type="ECO:0000256" key="1">
    <source>
        <dbReference type="ARBA" id="ARBA00005187"/>
    </source>
</evidence>
<sequence>MCGIAGWIDFTRQLNGEQATLKKMADSIEHRGPDAEGFWMTDHAALAHRRLIVIDPDGGTQPMIYRDGEQLFAITFNGEIYNYKELKQVLEQKGHRFQTTSDTEVLLHAYIEWKEDCAKYLNGIFAFGIWDEYKQQFFMARDHLGVKPLFYAQREQSFIFGSEIKAILAHPMVDAEIDKEGLAEIFAIGPMRTPGVGVFRNIHELRPGHFMVYNKAGLHIKPYWQLESKPYEDTPETSAEKIRELLIDTVKRQLQSDMPLVSMLSGGLDSSALVSIAGEMFKKEGKTLHTYSVDFVDSDKHFEQDLMHVNRDTPFVYKVSEAVGTVHHEKILDTPELVDHLLKQMHARDLPGMGEMETSLYLLFGEMTKDATVSLSGESADEVFGGYPWFYKEEFLNADTFPWRYTGVGTYNVLNQETLEYIQPEAYINRRYREAISEVPRLEGEDKIDTRRREMQYLNLTRFLPFLLDRKDRMSMAHGFEVRVPFCDYRIAEYLWNVPWEVKAIDGREKGILRRAVDGILIDAVRTRKKSAYPFNQNPAYLKGVASWMNTILNTADEPVLQLIDKQKISAVMDGKADLDSQYAARLFDYLIQVNEWLKKYQIKIV</sequence>
<keyword evidence="4" id="KW-0547">Nucleotide-binding</keyword>
<dbReference type="RefSeq" id="WP_205002927.1">
    <property type="nucleotide sequence ID" value="NZ_JAFBER010000005.1"/>
</dbReference>
<dbReference type="PANTHER" id="PTHR43284">
    <property type="entry name" value="ASPARAGINE SYNTHETASE (GLUTAMINE-HYDROLYZING)"/>
    <property type="match status" value="1"/>
</dbReference>
<dbReference type="EMBL" id="JAFBER010000005">
    <property type="protein sequence ID" value="MBM7644982.1"/>
    <property type="molecule type" value="Genomic_DNA"/>
</dbReference>
<dbReference type="PANTHER" id="PTHR43284:SF1">
    <property type="entry name" value="ASPARAGINE SYNTHETASE"/>
    <property type="match status" value="1"/>
</dbReference>
<keyword evidence="11" id="KW-1185">Reference proteome</keyword>
<dbReference type="InterPro" id="IPR029055">
    <property type="entry name" value="Ntn_hydrolases_N"/>
</dbReference>
<comment type="similarity">
    <text evidence="2">Belongs to the asparagine synthetase family.</text>
</comment>
<dbReference type="Gene3D" id="3.60.20.10">
    <property type="entry name" value="Glutamine Phosphoribosylpyrophosphate, subunit 1, domain 1"/>
    <property type="match status" value="1"/>
</dbReference>
<dbReference type="InterPro" id="IPR001962">
    <property type="entry name" value="Asn_synthase"/>
</dbReference>
<dbReference type="CDD" id="cd01991">
    <property type="entry name" value="Asn_synthase_B_C"/>
    <property type="match status" value="1"/>
</dbReference>
<reference evidence="10 11" key="1">
    <citation type="submission" date="2021-01" db="EMBL/GenBank/DDBJ databases">
        <title>Genomic Encyclopedia of Type Strains, Phase IV (KMG-IV): sequencing the most valuable type-strain genomes for metagenomic binning, comparative biology and taxonomic classification.</title>
        <authorList>
            <person name="Goeker M."/>
        </authorList>
    </citation>
    <scope>NUCLEOTIDE SEQUENCE [LARGE SCALE GENOMIC DNA]</scope>
    <source>
        <strain evidence="10 11">DSM 28236</strain>
    </source>
</reference>
<dbReference type="EC" id="6.3.5.4" evidence="3"/>
<evidence type="ECO:0000313" key="10">
    <source>
        <dbReference type="EMBL" id="MBM7644982.1"/>
    </source>
</evidence>
<dbReference type="InterPro" id="IPR033738">
    <property type="entry name" value="AsnB_N"/>
</dbReference>
<evidence type="ECO:0000256" key="8">
    <source>
        <dbReference type="ARBA" id="ARBA00048741"/>
    </source>
</evidence>
<dbReference type="InterPro" id="IPR051786">
    <property type="entry name" value="ASN_synthetase/amidase"/>
</dbReference>
<keyword evidence="10" id="KW-0436">Ligase</keyword>
<dbReference type="InterPro" id="IPR006426">
    <property type="entry name" value="Asn_synth_AEB"/>
</dbReference>
<evidence type="ECO:0000256" key="2">
    <source>
        <dbReference type="ARBA" id="ARBA00005752"/>
    </source>
</evidence>
<evidence type="ECO:0000313" key="11">
    <source>
        <dbReference type="Proteomes" id="UP000808914"/>
    </source>
</evidence>
<gene>
    <name evidence="10" type="ORF">JOD45_001191</name>
</gene>
<dbReference type="NCBIfam" id="TIGR01536">
    <property type="entry name" value="asn_synth_AEB"/>
    <property type="match status" value="1"/>
</dbReference>
<proteinExistence type="inferred from homology"/>
<dbReference type="InterPro" id="IPR017932">
    <property type="entry name" value="GATase_2_dom"/>
</dbReference>
<dbReference type="PIRSF" id="PIRSF001589">
    <property type="entry name" value="Asn_synthetase_glu-h"/>
    <property type="match status" value="1"/>
</dbReference>
<dbReference type="SUPFAM" id="SSF56235">
    <property type="entry name" value="N-terminal nucleophile aminohydrolases (Ntn hydrolases)"/>
    <property type="match status" value="1"/>
</dbReference>
<accession>A0ABS2PY64</accession>
<dbReference type="SUPFAM" id="SSF52402">
    <property type="entry name" value="Adenine nucleotide alpha hydrolases-like"/>
    <property type="match status" value="1"/>
</dbReference>
<organism evidence="10 11">
    <name type="scientific">Scopulibacillus daqui</name>
    <dbReference type="NCBI Taxonomy" id="1469162"/>
    <lineage>
        <taxon>Bacteria</taxon>
        <taxon>Bacillati</taxon>
        <taxon>Bacillota</taxon>
        <taxon>Bacilli</taxon>
        <taxon>Bacillales</taxon>
        <taxon>Sporolactobacillaceae</taxon>
        <taxon>Scopulibacillus</taxon>
    </lineage>
</organism>
<protein>
    <recommendedName>
        <fullName evidence="3">asparagine synthase (glutamine-hydrolyzing)</fullName>
        <ecNumber evidence="3">6.3.5.4</ecNumber>
    </recommendedName>
</protein>
<feature type="domain" description="Glutamine amidotransferase type-2" evidence="9">
    <location>
        <begin position="2"/>
        <end position="216"/>
    </location>
</feature>
<evidence type="ECO:0000256" key="7">
    <source>
        <dbReference type="ARBA" id="ARBA00022962"/>
    </source>
</evidence>
<comment type="catalytic activity">
    <reaction evidence="8">
        <text>L-aspartate + L-glutamine + ATP + H2O = L-asparagine + L-glutamate + AMP + diphosphate + H(+)</text>
        <dbReference type="Rhea" id="RHEA:12228"/>
        <dbReference type="ChEBI" id="CHEBI:15377"/>
        <dbReference type="ChEBI" id="CHEBI:15378"/>
        <dbReference type="ChEBI" id="CHEBI:29985"/>
        <dbReference type="ChEBI" id="CHEBI:29991"/>
        <dbReference type="ChEBI" id="CHEBI:30616"/>
        <dbReference type="ChEBI" id="CHEBI:33019"/>
        <dbReference type="ChEBI" id="CHEBI:58048"/>
        <dbReference type="ChEBI" id="CHEBI:58359"/>
        <dbReference type="ChEBI" id="CHEBI:456215"/>
        <dbReference type="EC" id="6.3.5.4"/>
    </reaction>
</comment>
<dbReference type="PROSITE" id="PS51278">
    <property type="entry name" value="GATASE_TYPE_2"/>
    <property type="match status" value="1"/>
</dbReference>
<evidence type="ECO:0000256" key="4">
    <source>
        <dbReference type="ARBA" id="ARBA00022741"/>
    </source>
</evidence>
<dbReference type="InterPro" id="IPR014729">
    <property type="entry name" value="Rossmann-like_a/b/a_fold"/>
</dbReference>
<dbReference type="Pfam" id="PF13537">
    <property type="entry name" value="GATase_7"/>
    <property type="match status" value="1"/>
</dbReference>
<comment type="pathway">
    <text evidence="1">Amino-acid biosynthesis; L-asparagine biosynthesis; L-asparagine from L-aspartate (L-Gln route): step 1/1.</text>
</comment>
<name>A0ABS2PY64_9BACL</name>
<dbReference type="Pfam" id="PF00733">
    <property type="entry name" value="Asn_synthase"/>
    <property type="match status" value="1"/>
</dbReference>